<evidence type="ECO:0000256" key="2">
    <source>
        <dbReference type="ARBA" id="ARBA00022692"/>
    </source>
</evidence>
<keyword evidence="2 5" id="KW-0812">Transmembrane</keyword>
<protein>
    <submittedName>
        <fullName evidence="7">VirB8 family protein</fullName>
    </submittedName>
</protein>
<proteinExistence type="predicted"/>
<keyword evidence="4 5" id="KW-0472">Membrane</keyword>
<evidence type="ECO:0000256" key="4">
    <source>
        <dbReference type="ARBA" id="ARBA00023136"/>
    </source>
</evidence>
<keyword evidence="3 5" id="KW-1133">Transmembrane helix</keyword>
<evidence type="ECO:0000313" key="7">
    <source>
        <dbReference type="EMBL" id="BFD45595.1"/>
    </source>
</evidence>
<evidence type="ECO:0000256" key="5">
    <source>
        <dbReference type="SAM" id="Phobius"/>
    </source>
</evidence>
<dbReference type="InterPro" id="IPR032710">
    <property type="entry name" value="NTF2-like_dom_sf"/>
</dbReference>
<evidence type="ECO:0000256" key="1">
    <source>
        <dbReference type="ARBA" id="ARBA00004167"/>
    </source>
</evidence>
<evidence type="ECO:0000259" key="6">
    <source>
        <dbReference type="Pfam" id="PF04335"/>
    </source>
</evidence>
<dbReference type="PIRSF" id="PIRSF003299">
    <property type="entry name" value="VirB8_PtlE"/>
    <property type="match status" value="1"/>
</dbReference>
<reference evidence="7" key="1">
    <citation type="submission" date="2024-01" db="EMBL/GenBank/DDBJ databases">
        <title>Sequencing the genomes of a sandfly, Sergentomyia squamirostris, and its two endosymbionts.</title>
        <authorList>
            <person name="Itokawa K."/>
            <person name="Sanjoba C."/>
        </authorList>
    </citation>
    <scope>NUCLEOTIDE SEQUENCE</scope>
    <source>
        <strain evidence="7">RiSSQ</strain>
    </source>
</reference>
<dbReference type="AlphaFoldDB" id="A0AAT9G742"/>
<organism evidence="7">
    <name type="scientific">Candidatus Tisiphia endosymbiont of Sergentomyia squamirostris</name>
    <dbReference type="NCBI Taxonomy" id="3113639"/>
    <lineage>
        <taxon>Bacteria</taxon>
        <taxon>Pseudomonadati</taxon>
        <taxon>Pseudomonadota</taxon>
        <taxon>Alphaproteobacteria</taxon>
        <taxon>Rickettsiales</taxon>
        <taxon>Rickettsiaceae</taxon>
        <taxon>Rickettsieae</taxon>
        <taxon>Candidatus Tisiphia</taxon>
    </lineage>
</organism>
<dbReference type="SUPFAM" id="SSF54427">
    <property type="entry name" value="NTF2-like"/>
    <property type="match status" value="1"/>
</dbReference>
<dbReference type="CDD" id="cd16424">
    <property type="entry name" value="VirB8"/>
    <property type="match status" value="1"/>
</dbReference>
<dbReference type="Gene3D" id="3.10.450.230">
    <property type="entry name" value="VirB8 protein"/>
    <property type="match status" value="1"/>
</dbReference>
<evidence type="ECO:0000256" key="3">
    <source>
        <dbReference type="ARBA" id="ARBA00022989"/>
    </source>
</evidence>
<sequence length="239" mass="27316">MFKLANILNILKSPSDVVENQSVQSNNFVKATRNWYEERYDRLIVQRNILLVLSILLIILIMASIAAVTIVVNSREFSPFVIQIDDSTGMATIVNPISSEILNGDEALSRYFIKKYLIARETYNPVDFDTEARKSVRLLSSSPVYYNYLGYIQNKDVNPVLMYGQNNTTFLVIKSWSGVEKNKYMVRFSINETTGNKTVFNKIAVVSYAYIPMELTDADRDINPVGFQVNDYRVDDDNS</sequence>
<accession>A0AAT9G742</accession>
<feature type="transmembrane region" description="Helical" evidence="5">
    <location>
        <begin position="49"/>
        <end position="72"/>
    </location>
</feature>
<dbReference type="EMBL" id="AP029170">
    <property type="protein sequence ID" value="BFD45595.1"/>
    <property type="molecule type" value="Genomic_DNA"/>
</dbReference>
<dbReference type="GO" id="GO:0030255">
    <property type="term" value="P:protein secretion by the type IV secretion system"/>
    <property type="evidence" value="ECO:0007669"/>
    <property type="project" value="InterPro"/>
</dbReference>
<feature type="domain" description="Bacterial virulence protein VirB8" evidence="6">
    <location>
        <begin position="32"/>
        <end position="237"/>
    </location>
</feature>
<gene>
    <name evidence="7" type="ORF">DMENIID0002_02410</name>
</gene>
<dbReference type="GO" id="GO:0016020">
    <property type="term" value="C:membrane"/>
    <property type="evidence" value="ECO:0007669"/>
    <property type="project" value="UniProtKB-SubCell"/>
</dbReference>
<dbReference type="Pfam" id="PF04335">
    <property type="entry name" value="VirB8"/>
    <property type="match status" value="1"/>
</dbReference>
<dbReference type="InterPro" id="IPR007430">
    <property type="entry name" value="VirB8"/>
</dbReference>
<comment type="subcellular location">
    <subcellularLocation>
        <location evidence="1">Membrane</location>
        <topology evidence="1">Single-pass membrane protein</topology>
    </subcellularLocation>
</comment>
<name>A0AAT9G742_9RICK</name>
<dbReference type="InterPro" id="IPR026264">
    <property type="entry name" value="VirB8/PtlE"/>
</dbReference>